<protein>
    <submittedName>
        <fullName evidence="1">22929_t:CDS:1</fullName>
    </submittedName>
</protein>
<feature type="non-terminal residue" evidence="1">
    <location>
        <position position="210"/>
    </location>
</feature>
<reference evidence="1" key="1">
    <citation type="submission" date="2021-06" db="EMBL/GenBank/DDBJ databases">
        <authorList>
            <person name="Kallberg Y."/>
            <person name="Tangrot J."/>
            <person name="Rosling A."/>
        </authorList>
    </citation>
    <scope>NUCLEOTIDE SEQUENCE</scope>
    <source>
        <strain evidence="1">MA461A</strain>
    </source>
</reference>
<sequence length="210" mass="24211">MFNCRVCKRRFDRLTSLENHKKIHENYYQAENGTDTSTDDTSTDEKVEYVTDTSTDEKVEYVTDTSLDEKVEYVTYTSLDEKVEYVTDTSADTSADEKSVTDTSMDENVNVYSFDELEIISEEDSKQIFGNQDFVDETSMIFDVQDIVENQDILDRNIACETGQISEEYIVENIQEAINEFWSDDSYCSDANEANSAVFPHAAYRDFDQI</sequence>
<dbReference type="Proteomes" id="UP000789920">
    <property type="component" value="Unassembled WGS sequence"/>
</dbReference>
<organism evidence="1 2">
    <name type="scientific">Racocetra persica</name>
    <dbReference type="NCBI Taxonomy" id="160502"/>
    <lineage>
        <taxon>Eukaryota</taxon>
        <taxon>Fungi</taxon>
        <taxon>Fungi incertae sedis</taxon>
        <taxon>Mucoromycota</taxon>
        <taxon>Glomeromycotina</taxon>
        <taxon>Glomeromycetes</taxon>
        <taxon>Diversisporales</taxon>
        <taxon>Gigasporaceae</taxon>
        <taxon>Racocetra</taxon>
    </lineage>
</organism>
<proteinExistence type="predicted"/>
<dbReference type="EMBL" id="CAJVQC010034213">
    <property type="protein sequence ID" value="CAG8755867.1"/>
    <property type="molecule type" value="Genomic_DNA"/>
</dbReference>
<gene>
    <name evidence="1" type="ORF">RPERSI_LOCUS14673</name>
</gene>
<evidence type="ECO:0000313" key="1">
    <source>
        <dbReference type="EMBL" id="CAG8755867.1"/>
    </source>
</evidence>
<accession>A0ACA9QKF2</accession>
<keyword evidence="2" id="KW-1185">Reference proteome</keyword>
<evidence type="ECO:0000313" key="2">
    <source>
        <dbReference type="Proteomes" id="UP000789920"/>
    </source>
</evidence>
<name>A0ACA9QKF2_9GLOM</name>
<comment type="caution">
    <text evidence="1">The sequence shown here is derived from an EMBL/GenBank/DDBJ whole genome shotgun (WGS) entry which is preliminary data.</text>
</comment>